<evidence type="ECO:0000313" key="5">
    <source>
        <dbReference type="Proteomes" id="UP000305675"/>
    </source>
</evidence>
<dbReference type="InterPro" id="IPR000073">
    <property type="entry name" value="AB_hydrolase_1"/>
</dbReference>
<comment type="similarity">
    <text evidence="1">Belongs to the AB hydrolase superfamily. AB hydrolase 4 family.</text>
</comment>
<keyword evidence="4" id="KW-0378">Hydrolase</keyword>
<feature type="active site" description="Charge relay system" evidence="2">
    <location>
        <position position="293"/>
    </location>
</feature>
<dbReference type="EMBL" id="SWCJ01000019">
    <property type="protein sequence ID" value="TKB50944.1"/>
    <property type="molecule type" value="Genomic_DNA"/>
</dbReference>
<protein>
    <submittedName>
        <fullName evidence="4">Hydrolase</fullName>
    </submittedName>
</protein>
<proteinExistence type="inferred from homology"/>
<evidence type="ECO:0000256" key="1">
    <source>
        <dbReference type="ARBA" id="ARBA00010884"/>
    </source>
</evidence>
<dbReference type="Proteomes" id="UP000305675">
    <property type="component" value="Unassembled WGS sequence"/>
</dbReference>
<evidence type="ECO:0000259" key="3">
    <source>
        <dbReference type="Pfam" id="PF00561"/>
    </source>
</evidence>
<reference evidence="4 5" key="1">
    <citation type="submission" date="2019-04" db="EMBL/GenBank/DDBJ databases">
        <authorList>
            <person name="Hwang J.C."/>
        </authorList>
    </citation>
    <scope>NUCLEOTIDE SEQUENCE [LARGE SCALE GENOMIC DNA]</scope>
    <source>
        <strain evidence="4 5">IMCC35002</strain>
    </source>
</reference>
<dbReference type="GO" id="GO:0047372">
    <property type="term" value="F:monoacylglycerol lipase activity"/>
    <property type="evidence" value="ECO:0007669"/>
    <property type="project" value="TreeGrafter"/>
</dbReference>
<dbReference type="SUPFAM" id="SSF53474">
    <property type="entry name" value="alpha/beta-Hydrolases"/>
    <property type="match status" value="1"/>
</dbReference>
<comment type="caution">
    <text evidence="4">The sequence shown here is derived from an EMBL/GenBank/DDBJ whole genome shotgun (WGS) entry which is preliminary data.</text>
</comment>
<organism evidence="4 5">
    <name type="scientific">Ferrimonas aestuarii</name>
    <dbReference type="NCBI Taxonomy" id="2569539"/>
    <lineage>
        <taxon>Bacteria</taxon>
        <taxon>Pseudomonadati</taxon>
        <taxon>Pseudomonadota</taxon>
        <taxon>Gammaproteobacteria</taxon>
        <taxon>Alteromonadales</taxon>
        <taxon>Ferrimonadaceae</taxon>
        <taxon>Ferrimonas</taxon>
    </lineage>
</organism>
<sequence>MNSPFRPSRWWRNPHLQTIWPLLVKPKAVPLNRQRLELADGDFVDLDWLEGDLHSPSIVVILHGLEGNADSHYVRRMLRALYAHKQPAVVVHQRSCSGELNRLPRSYHSGETDDLSQVLDQIKQQHPDKQLHAVGYSLGGNVLCKYLGETGEASLIDAGVSISPPLDLAACAKRMERGFSRVYQHYLLKKLRRKTQQKLASNQAKDLPLTRDDCQQLRTFYQFDDKVTAPMHGFESAQDYYLKSSGKPFLQHARKPLLVIHSADDPFMTQAVVPEPRKLAPSVTFELSPFGGHVGFILGGPLWRPRFYIEQRVLKFFK</sequence>
<feature type="active site" description="Charge relay system" evidence="2">
    <location>
        <position position="137"/>
    </location>
</feature>
<evidence type="ECO:0000313" key="4">
    <source>
        <dbReference type="EMBL" id="TKB50944.1"/>
    </source>
</evidence>
<name>A0A4U1BHR3_9GAMM</name>
<dbReference type="PANTHER" id="PTHR10794">
    <property type="entry name" value="ABHYDROLASE DOMAIN-CONTAINING PROTEIN"/>
    <property type="match status" value="1"/>
</dbReference>
<accession>A0A4U1BHR3</accession>
<dbReference type="OrthoDB" id="332676at2"/>
<dbReference type="InterPro" id="IPR029058">
    <property type="entry name" value="AB_hydrolase_fold"/>
</dbReference>
<feature type="active site" description="Charge relay system" evidence="2">
    <location>
        <position position="265"/>
    </location>
</feature>
<evidence type="ECO:0000256" key="2">
    <source>
        <dbReference type="PIRSR" id="PIRSR005211-1"/>
    </source>
</evidence>
<dbReference type="PIRSF" id="PIRSF005211">
    <property type="entry name" value="Ab_hydro_YheT"/>
    <property type="match status" value="1"/>
</dbReference>
<dbReference type="AlphaFoldDB" id="A0A4U1BHR3"/>
<dbReference type="Gene3D" id="3.40.50.1820">
    <property type="entry name" value="alpha/beta hydrolase"/>
    <property type="match status" value="1"/>
</dbReference>
<dbReference type="Pfam" id="PF00561">
    <property type="entry name" value="Abhydrolase_1"/>
    <property type="match status" value="1"/>
</dbReference>
<keyword evidence="5" id="KW-1185">Reference proteome</keyword>
<dbReference type="InterPro" id="IPR050960">
    <property type="entry name" value="AB_hydrolase_4_sf"/>
</dbReference>
<dbReference type="RefSeq" id="WP_136864876.1">
    <property type="nucleotide sequence ID" value="NZ_SWCJ01000019.1"/>
</dbReference>
<feature type="domain" description="AB hydrolase-1" evidence="3">
    <location>
        <begin position="58"/>
        <end position="298"/>
    </location>
</feature>
<dbReference type="GO" id="GO:0034338">
    <property type="term" value="F:short-chain carboxylesterase activity"/>
    <property type="evidence" value="ECO:0007669"/>
    <property type="project" value="TreeGrafter"/>
</dbReference>
<gene>
    <name evidence="4" type="ORF">FCL42_18285</name>
</gene>
<dbReference type="PANTHER" id="PTHR10794:SF94">
    <property type="entry name" value="ESTERASE YHET-RELATED"/>
    <property type="match status" value="1"/>
</dbReference>
<dbReference type="NCBIfam" id="NF008218">
    <property type="entry name" value="PRK10985.1"/>
    <property type="match status" value="1"/>
</dbReference>
<dbReference type="InterPro" id="IPR012020">
    <property type="entry name" value="ABHD4"/>
</dbReference>